<reference evidence="2 3" key="1">
    <citation type="journal article" date="2016" name="Mol. Biol. Evol.">
        <title>Comparative Genomics of Early-Diverging Mushroom-Forming Fungi Provides Insights into the Origins of Lignocellulose Decay Capabilities.</title>
        <authorList>
            <person name="Nagy L.G."/>
            <person name="Riley R."/>
            <person name="Tritt A."/>
            <person name="Adam C."/>
            <person name="Daum C."/>
            <person name="Floudas D."/>
            <person name="Sun H."/>
            <person name="Yadav J.S."/>
            <person name="Pangilinan J."/>
            <person name="Larsson K.H."/>
            <person name="Matsuura K."/>
            <person name="Barry K."/>
            <person name="Labutti K."/>
            <person name="Kuo R."/>
            <person name="Ohm R.A."/>
            <person name="Bhattacharya S.S."/>
            <person name="Shirouzu T."/>
            <person name="Yoshinaga Y."/>
            <person name="Martin F.M."/>
            <person name="Grigoriev I.V."/>
            <person name="Hibbett D.S."/>
        </authorList>
    </citation>
    <scope>NUCLEOTIDE SEQUENCE [LARGE SCALE GENOMIC DNA]</scope>
    <source>
        <strain evidence="2 3">HHB14362 ss-1</strain>
    </source>
</reference>
<gene>
    <name evidence="2" type="ORF">NEOLEDRAFT_1135211</name>
</gene>
<feature type="domain" description="Ig-like" evidence="1">
    <location>
        <begin position="15"/>
        <end position="57"/>
    </location>
</feature>
<evidence type="ECO:0000259" key="1">
    <source>
        <dbReference type="PROSITE" id="PS50835"/>
    </source>
</evidence>
<keyword evidence="3" id="KW-1185">Reference proteome</keyword>
<organism evidence="2 3">
    <name type="scientific">Neolentinus lepideus HHB14362 ss-1</name>
    <dbReference type="NCBI Taxonomy" id="1314782"/>
    <lineage>
        <taxon>Eukaryota</taxon>
        <taxon>Fungi</taxon>
        <taxon>Dikarya</taxon>
        <taxon>Basidiomycota</taxon>
        <taxon>Agaricomycotina</taxon>
        <taxon>Agaricomycetes</taxon>
        <taxon>Gloeophyllales</taxon>
        <taxon>Gloeophyllaceae</taxon>
        <taxon>Neolentinus</taxon>
    </lineage>
</organism>
<proteinExistence type="predicted"/>
<dbReference type="EMBL" id="KV425578">
    <property type="protein sequence ID" value="KZT24386.1"/>
    <property type="molecule type" value="Genomic_DNA"/>
</dbReference>
<dbReference type="PROSITE" id="PS50835">
    <property type="entry name" value="IG_LIKE"/>
    <property type="match status" value="1"/>
</dbReference>
<dbReference type="InterPro" id="IPR007110">
    <property type="entry name" value="Ig-like_dom"/>
</dbReference>
<protein>
    <recommendedName>
        <fullName evidence="1">Ig-like domain-containing protein</fullName>
    </recommendedName>
</protein>
<accession>A0A165RX73</accession>
<dbReference type="InParanoid" id="A0A165RX73"/>
<name>A0A165RX73_9AGAM</name>
<sequence length="57" mass="6316">MHLHLPIVVHRGSTPSGLVRRLYPQASIKLGSGTNETDVMACHVYGTMSITEVLVRW</sequence>
<dbReference type="Proteomes" id="UP000076761">
    <property type="component" value="Unassembled WGS sequence"/>
</dbReference>
<evidence type="ECO:0000313" key="3">
    <source>
        <dbReference type="Proteomes" id="UP000076761"/>
    </source>
</evidence>
<evidence type="ECO:0000313" key="2">
    <source>
        <dbReference type="EMBL" id="KZT24386.1"/>
    </source>
</evidence>
<dbReference type="AlphaFoldDB" id="A0A165RX73"/>